<dbReference type="OrthoDB" id="6279956at2759"/>
<evidence type="ECO:0008006" key="3">
    <source>
        <dbReference type="Google" id="ProtNLM"/>
    </source>
</evidence>
<organism evidence="1 2">
    <name type="scientific">Clonorchis sinensis</name>
    <name type="common">Chinese liver fluke</name>
    <dbReference type="NCBI Taxonomy" id="79923"/>
    <lineage>
        <taxon>Eukaryota</taxon>
        <taxon>Metazoa</taxon>
        <taxon>Spiralia</taxon>
        <taxon>Lophotrochozoa</taxon>
        <taxon>Platyhelminthes</taxon>
        <taxon>Trematoda</taxon>
        <taxon>Digenea</taxon>
        <taxon>Opisthorchiida</taxon>
        <taxon>Opisthorchiata</taxon>
        <taxon>Opisthorchiidae</taxon>
        <taxon>Clonorchis</taxon>
    </lineage>
</organism>
<reference evidence="1 2" key="1">
    <citation type="journal article" date="2018" name="Biotechnol. Adv.">
        <title>Improved genomic resources and new bioinformatic workflow for the carcinogenic parasite Clonorchis sinensis: Biotechnological implications.</title>
        <authorList>
            <person name="Wang D."/>
            <person name="Korhonen P.K."/>
            <person name="Gasser R.B."/>
            <person name="Young N.D."/>
        </authorList>
    </citation>
    <scope>NUCLEOTIDE SEQUENCE [LARGE SCALE GENOMIC DNA]</scope>
    <source>
        <strain evidence="1">Cs-k2</strain>
    </source>
</reference>
<name>A0A3R7FSK2_CLOSI</name>
<protein>
    <recommendedName>
        <fullName evidence="3">Endonuclease-reverse transcriptase</fullName>
    </recommendedName>
</protein>
<proteinExistence type="predicted"/>
<comment type="caution">
    <text evidence="1">The sequence shown here is derived from an EMBL/GenBank/DDBJ whole genome shotgun (WGS) entry which is preliminary data.</text>
</comment>
<dbReference type="PANTHER" id="PTHR47027">
    <property type="entry name" value="REVERSE TRANSCRIPTASE DOMAIN-CONTAINING PROTEIN"/>
    <property type="match status" value="1"/>
</dbReference>
<dbReference type="PANTHER" id="PTHR47027:SF20">
    <property type="entry name" value="REVERSE TRANSCRIPTASE-LIKE PROTEIN WITH RNA-DIRECTED DNA POLYMERASE DOMAIN"/>
    <property type="match status" value="1"/>
</dbReference>
<dbReference type="InParanoid" id="A0A3R7FSK2"/>
<dbReference type="AlphaFoldDB" id="A0A3R7FSK2"/>
<dbReference type="EMBL" id="NIRI02000013">
    <property type="protein sequence ID" value="KAG5453090.1"/>
    <property type="molecule type" value="Genomic_DNA"/>
</dbReference>
<gene>
    <name evidence="1" type="ORF">CSKR_106262</name>
</gene>
<sequence length="194" mass="22141">MATLHLRINCISHRPECYPPHLPKSSTNETVAVLTTGEMAQWLEREFTDRKVRGSDPISVSRIPLSRLGQPGSIRALVLPSICTTVRHRNHARVYQATVRAVLLYGCETWPVRAAELGRLQVFDNRCLRTIARVGWCRRIRNEAVRKRVLGCATGTSIEECVQHQKLRWLGHVLRMPNHRLPKRVLFSVPNSNP</sequence>
<dbReference type="Proteomes" id="UP000286415">
    <property type="component" value="Unassembled WGS sequence"/>
</dbReference>
<keyword evidence="2" id="KW-1185">Reference proteome</keyword>
<accession>A0A3R7FSK2</accession>
<evidence type="ECO:0000313" key="1">
    <source>
        <dbReference type="EMBL" id="KAG5453090.1"/>
    </source>
</evidence>
<evidence type="ECO:0000313" key="2">
    <source>
        <dbReference type="Proteomes" id="UP000286415"/>
    </source>
</evidence>
<reference evidence="1 2" key="2">
    <citation type="journal article" date="2021" name="Genomics">
        <title>High-quality reference genome for Clonorchis sinensis.</title>
        <authorList>
            <person name="Young N.D."/>
            <person name="Stroehlein A.J."/>
            <person name="Kinkar L."/>
            <person name="Wang T."/>
            <person name="Sohn W.M."/>
            <person name="Chang B.C.H."/>
            <person name="Kaur P."/>
            <person name="Weisz D."/>
            <person name="Dudchenko O."/>
            <person name="Aiden E.L."/>
            <person name="Korhonen P.K."/>
            <person name="Gasser R.B."/>
        </authorList>
    </citation>
    <scope>NUCLEOTIDE SEQUENCE [LARGE SCALE GENOMIC DNA]</scope>
    <source>
        <strain evidence="1">Cs-k2</strain>
    </source>
</reference>